<dbReference type="EMBL" id="CP029210">
    <property type="protein sequence ID" value="AWI52770.1"/>
    <property type="molecule type" value="Genomic_DNA"/>
</dbReference>
<dbReference type="Proteomes" id="UP000244892">
    <property type="component" value="Chromosome"/>
</dbReference>
<dbReference type="RefSeq" id="WP_109035166.1">
    <property type="nucleotide sequence ID" value="NZ_CP029210.1"/>
</dbReference>
<gene>
    <name evidence="1" type="ORF">DEH84_04540</name>
</gene>
<proteinExistence type="predicted"/>
<name>A0A2U8FP77_9BURK</name>
<accession>A0A2U8FP77</accession>
<organism evidence="1 2">
    <name type="scientific">Aquabacterium olei</name>
    <dbReference type="NCBI Taxonomy" id="1296669"/>
    <lineage>
        <taxon>Bacteria</taxon>
        <taxon>Pseudomonadati</taxon>
        <taxon>Pseudomonadota</taxon>
        <taxon>Betaproteobacteria</taxon>
        <taxon>Burkholderiales</taxon>
        <taxon>Aquabacterium</taxon>
    </lineage>
</organism>
<dbReference type="KEGG" id="aon:DEH84_04540"/>
<sequence>MELGIPYAKTEAARALLRARDATLTPPLRALLIMIDGKKPVTDLLPAIKALSLKAEDVHGLLSRGLIEPCPPPRAVRPEPEASASPARSLAAAKFYALGQLTLILGHGDAMLRHAAREVVDHPSLMAWLAACEQEVAAFAGDARAARFAALVRELLPAPTAEPAAFG</sequence>
<evidence type="ECO:0000313" key="2">
    <source>
        <dbReference type="Proteomes" id="UP000244892"/>
    </source>
</evidence>
<protein>
    <submittedName>
        <fullName evidence="1">Uncharacterized protein</fullName>
    </submittedName>
</protein>
<keyword evidence="2" id="KW-1185">Reference proteome</keyword>
<dbReference type="AlphaFoldDB" id="A0A2U8FP77"/>
<reference evidence="1 2" key="1">
    <citation type="submission" date="2018-05" db="EMBL/GenBank/DDBJ databases">
        <title>complete genome sequence of Aquabacterium olei NBRC 110486.</title>
        <authorList>
            <person name="Tang B."/>
            <person name="Chang J."/>
            <person name="Zhang L."/>
            <person name="Yang H."/>
        </authorList>
    </citation>
    <scope>NUCLEOTIDE SEQUENCE [LARGE SCALE GENOMIC DNA]</scope>
    <source>
        <strain evidence="1 2">NBRC 110486</strain>
    </source>
</reference>
<evidence type="ECO:0000313" key="1">
    <source>
        <dbReference type="EMBL" id="AWI52770.1"/>
    </source>
</evidence>